<sequence>MSELQPLPSYALSAADLQKTVQELLQRPIKERPYSAQIMRQTPTAFIFLIDQSGSMDEQTIYRGQSLSKAAAVAQIINQTLLELVLRCQKGDEIRHYYDIALIGYGGYSDDKANLLWSGDMAGKTFLSPAELAAATIRVEEIATERTIRGRTFSVTEKRPVWLNPVHRHRTPMKSAICLAESLIQQWLAAQNGKDVYPPTVINITDGVATDATPDELLASCDRLKSLHTMDGHVLLMNIHVSDEQGKTILFPSKAAELGTDQYARLLYDMSSEMPAPYHTDIASLFGLDQRTTYVGMCSNADMNVLVKFMNIGTPTQHNQRFAANLQANGI</sequence>
<gene>
    <name evidence="1" type="ORF">H3H32_34940</name>
</gene>
<evidence type="ECO:0000313" key="2">
    <source>
        <dbReference type="Proteomes" id="UP000515369"/>
    </source>
</evidence>
<dbReference type="KEGG" id="sfol:H3H32_34940"/>
<protein>
    <recommendedName>
        <fullName evidence="3">VWFA domain-containing protein</fullName>
    </recommendedName>
</protein>
<dbReference type="InterPro" id="IPR036465">
    <property type="entry name" value="vWFA_dom_sf"/>
</dbReference>
<dbReference type="SUPFAM" id="SSF53300">
    <property type="entry name" value="vWA-like"/>
    <property type="match status" value="1"/>
</dbReference>
<accession>A0A7G5GVY1</accession>
<dbReference type="AlphaFoldDB" id="A0A7G5GVY1"/>
<name>A0A7G5GVY1_9BACT</name>
<evidence type="ECO:0008006" key="3">
    <source>
        <dbReference type="Google" id="ProtNLM"/>
    </source>
</evidence>
<dbReference type="Proteomes" id="UP000515369">
    <property type="component" value="Chromosome"/>
</dbReference>
<evidence type="ECO:0000313" key="1">
    <source>
        <dbReference type="EMBL" id="QMW03023.1"/>
    </source>
</evidence>
<reference evidence="1 2" key="1">
    <citation type="submission" date="2020-07" db="EMBL/GenBank/DDBJ databases">
        <title>Spirosoma foliorum sp. nov., isolated from the leaves on the Nejang mountain Korea, Republic of.</title>
        <authorList>
            <person name="Ho H."/>
            <person name="Lee Y.-J."/>
            <person name="Nurcahyanto D.-A."/>
            <person name="Kim S.-G."/>
        </authorList>
    </citation>
    <scope>NUCLEOTIDE SEQUENCE [LARGE SCALE GENOMIC DNA]</scope>
    <source>
        <strain evidence="1 2">PL0136</strain>
    </source>
</reference>
<keyword evidence="2" id="KW-1185">Reference proteome</keyword>
<dbReference type="Gene3D" id="3.40.50.410">
    <property type="entry name" value="von Willebrand factor, type A domain"/>
    <property type="match status" value="1"/>
</dbReference>
<organism evidence="1 2">
    <name type="scientific">Spirosoma foliorum</name>
    <dbReference type="NCBI Taxonomy" id="2710596"/>
    <lineage>
        <taxon>Bacteria</taxon>
        <taxon>Pseudomonadati</taxon>
        <taxon>Bacteroidota</taxon>
        <taxon>Cytophagia</taxon>
        <taxon>Cytophagales</taxon>
        <taxon>Cytophagaceae</taxon>
        <taxon>Spirosoma</taxon>
    </lineage>
</organism>
<dbReference type="RefSeq" id="WP_182460311.1">
    <property type="nucleotide sequence ID" value="NZ_CP059732.1"/>
</dbReference>
<proteinExistence type="predicted"/>
<dbReference type="EMBL" id="CP059732">
    <property type="protein sequence ID" value="QMW03023.1"/>
    <property type="molecule type" value="Genomic_DNA"/>
</dbReference>